<sequence>MSDRRQFAMDRRGRIRKGKWPVPAWLGLIGAGLCLIGCARQVYVQGQYFPRLALEEGRGTILLFLAEDLQYYDPETGEISGAENLDYLINRLKMDLGRLSARYPDVRILGVDVNQDRSMAIDYRVYHQIPTIIFVNQAGYEIRRWTPDDFRRGGWTIGEIEKLLEPDTEQEQ</sequence>
<reference evidence="1" key="1">
    <citation type="journal article" date="2014" name="Front. Microbiol.">
        <title>High frequency of phylogenetically diverse reductive dehalogenase-homologous genes in deep subseafloor sedimentary metagenomes.</title>
        <authorList>
            <person name="Kawai M."/>
            <person name="Futagami T."/>
            <person name="Toyoda A."/>
            <person name="Takaki Y."/>
            <person name="Nishi S."/>
            <person name="Hori S."/>
            <person name="Arai W."/>
            <person name="Tsubouchi T."/>
            <person name="Morono Y."/>
            <person name="Uchiyama I."/>
            <person name="Ito T."/>
            <person name="Fujiyama A."/>
            <person name="Inagaki F."/>
            <person name="Takami H."/>
        </authorList>
    </citation>
    <scope>NUCLEOTIDE SEQUENCE</scope>
    <source>
        <strain evidence="1">Expedition CK06-06</strain>
    </source>
</reference>
<proteinExistence type="predicted"/>
<dbReference type="SUPFAM" id="SSF52833">
    <property type="entry name" value="Thioredoxin-like"/>
    <property type="match status" value="1"/>
</dbReference>
<evidence type="ECO:0000313" key="1">
    <source>
        <dbReference type="EMBL" id="GAI12429.1"/>
    </source>
</evidence>
<dbReference type="Gene3D" id="3.40.30.10">
    <property type="entry name" value="Glutaredoxin"/>
    <property type="match status" value="1"/>
</dbReference>
<gene>
    <name evidence="1" type="ORF">S06H3_08931</name>
</gene>
<protein>
    <recommendedName>
        <fullName evidence="2">Thioredoxin domain-containing protein</fullName>
    </recommendedName>
</protein>
<dbReference type="InterPro" id="IPR036249">
    <property type="entry name" value="Thioredoxin-like_sf"/>
</dbReference>
<comment type="caution">
    <text evidence="1">The sequence shown here is derived from an EMBL/GenBank/DDBJ whole genome shotgun (WGS) entry which is preliminary data.</text>
</comment>
<dbReference type="EMBL" id="BARV01003842">
    <property type="protein sequence ID" value="GAI12429.1"/>
    <property type="molecule type" value="Genomic_DNA"/>
</dbReference>
<dbReference type="AlphaFoldDB" id="X1N1F3"/>
<accession>X1N1F3</accession>
<name>X1N1F3_9ZZZZ</name>
<evidence type="ECO:0008006" key="2">
    <source>
        <dbReference type="Google" id="ProtNLM"/>
    </source>
</evidence>
<organism evidence="1">
    <name type="scientific">marine sediment metagenome</name>
    <dbReference type="NCBI Taxonomy" id="412755"/>
    <lineage>
        <taxon>unclassified sequences</taxon>
        <taxon>metagenomes</taxon>
        <taxon>ecological metagenomes</taxon>
    </lineage>
</organism>